<dbReference type="Proteomes" id="UP000821656">
    <property type="component" value="Unassembled WGS sequence"/>
</dbReference>
<name>A0A9Q5GLG9_CLOBE</name>
<gene>
    <name evidence="9" type="ORF">DFH45_003124</name>
</gene>
<feature type="transmembrane region" description="Helical" evidence="8">
    <location>
        <begin position="109"/>
        <end position="128"/>
    </location>
</feature>
<evidence type="ECO:0000256" key="3">
    <source>
        <dbReference type="ARBA" id="ARBA00022670"/>
    </source>
</evidence>
<evidence type="ECO:0000256" key="7">
    <source>
        <dbReference type="ARBA" id="ARBA00023136"/>
    </source>
</evidence>
<dbReference type="AlphaFoldDB" id="A0A9Q5GLG9"/>
<keyword evidence="6 8" id="KW-1133">Transmembrane helix</keyword>
<feature type="transmembrane region" description="Helical" evidence="8">
    <location>
        <begin position="149"/>
        <end position="170"/>
    </location>
</feature>
<keyword evidence="5" id="KW-0378">Hydrolase</keyword>
<evidence type="ECO:0000313" key="9">
    <source>
        <dbReference type="EMBL" id="NRV10161.1"/>
    </source>
</evidence>
<keyword evidence="7 8" id="KW-0472">Membrane</keyword>
<comment type="caution">
    <text evidence="9">The sequence shown here is derived from an EMBL/GenBank/DDBJ whole genome shotgun (WGS) entry which is preliminary data.</text>
</comment>
<evidence type="ECO:0000256" key="1">
    <source>
        <dbReference type="ARBA" id="ARBA00022475"/>
    </source>
</evidence>
<evidence type="ECO:0000256" key="2">
    <source>
        <dbReference type="ARBA" id="ARBA00022654"/>
    </source>
</evidence>
<feature type="transmembrane region" description="Helical" evidence="8">
    <location>
        <begin position="176"/>
        <end position="195"/>
    </location>
</feature>
<feature type="transmembrane region" description="Helical" evidence="8">
    <location>
        <begin position="31"/>
        <end position="64"/>
    </location>
</feature>
<organism evidence="9 10">
    <name type="scientific">Clostridium beijerinckii</name>
    <name type="common">Clostridium MP</name>
    <dbReference type="NCBI Taxonomy" id="1520"/>
    <lineage>
        <taxon>Bacteria</taxon>
        <taxon>Bacillati</taxon>
        <taxon>Bacillota</taxon>
        <taxon>Clostridia</taxon>
        <taxon>Eubacteriales</taxon>
        <taxon>Clostridiaceae</taxon>
        <taxon>Clostridium</taxon>
    </lineage>
</organism>
<keyword evidence="1" id="KW-1003">Cell membrane</keyword>
<keyword evidence="3" id="KW-0645">Protease</keyword>
<evidence type="ECO:0000313" key="10">
    <source>
        <dbReference type="Proteomes" id="UP000821656"/>
    </source>
</evidence>
<dbReference type="EMBL" id="JABSXK010000001">
    <property type="protein sequence ID" value="NRV10161.1"/>
    <property type="molecule type" value="Genomic_DNA"/>
</dbReference>
<reference evidence="9" key="1">
    <citation type="submission" date="2020-05" db="EMBL/GenBank/DDBJ databases">
        <title>Genomic insights into acetone-butanol-ethanol (ABE) fermentation by sequencing solventogenic clostridia strains.</title>
        <authorList>
            <person name="Brown S."/>
        </authorList>
    </citation>
    <scope>NUCLEOTIDE SEQUENCE</scope>
    <source>
        <strain evidence="9">DJ126</strain>
    </source>
</reference>
<proteinExistence type="predicted"/>
<evidence type="ECO:0000256" key="5">
    <source>
        <dbReference type="ARBA" id="ARBA00022801"/>
    </source>
</evidence>
<accession>A0A9Q5GLG9</accession>
<dbReference type="GO" id="GO:0016020">
    <property type="term" value="C:membrane"/>
    <property type="evidence" value="ECO:0007669"/>
    <property type="project" value="InterPro"/>
</dbReference>
<evidence type="ECO:0000256" key="4">
    <source>
        <dbReference type="ARBA" id="ARBA00022692"/>
    </source>
</evidence>
<dbReference type="InterPro" id="IPR006741">
    <property type="entry name" value="AgrB"/>
</dbReference>
<dbReference type="Pfam" id="PF04647">
    <property type="entry name" value="AgrB"/>
    <property type="match status" value="1"/>
</dbReference>
<dbReference type="GO" id="GO:0009372">
    <property type="term" value="P:quorum sensing"/>
    <property type="evidence" value="ECO:0007669"/>
    <property type="project" value="UniProtKB-KW"/>
</dbReference>
<keyword evidence="2" id="KW-0673">Quorum sensing</keyword>
<dbReference type="RefSeq" id="WP_077308843.1">
    <property type="nucleotide sequence ID" value="NZ_BKAK01000004.1"/>
</dbReference>
<keyword evidence="4 8" id="KW-0812">Transmembrane</keyword>
<evidence type="ECO:0000256" key="8">
    <source>
        <dbReference type="SAM" id="Phobius"/>
    </source>
</evidence>
<dbReference type="SMART" id="SM00793">
    <property type="entry name" value="AgrB"/>
    <property type="match status" value="1"/>
</dbReference>
<dbReference type="GeneID" id="66346880"/>
<protein>
    <submittedName>
        <fullName evidence="9">Accessory gene regulator B</fullName>
    </submittedName>
</protein>
<sequence>MLKIGSVCTKISNYIAKELNFDDDKKSVINYGIFAFIHMGISIALVMVFGLIFNVTIEALIVSFTMSLLRKSSGGSHSGSPERCAVIGTASSIGIALICKYINISLNVAVLSGCIIFAWSYYIVNKLAPVDSLVKPIKSIEKRIRFRKISINILNIYLIIVISNILFYMNVGDFRLLNYSLCIYMGVLWQVFSLTKSGHFVLGKLG</sequence>
<dbReference type="GO" id="GO:0008233">
    <property type="term" value="F:peptidase activity"/>
    <property type="evidence" value="ECO:0007669"/>
    <property type="project" value="UniProtKB-KW"/>
</dbReference>
<evidence type="ECO:0000256" key="6">
    <source>
        <dbReference type="ARBA" id="ARBA00022989"/>
    </source>
</evidence>
<dbReference type="GO" id="GO:0006508">
    <property type="term" value="P:proteolysis"/>
    <property type="evidence" value="ECO:0007669"/>
    <property type="project" value="UniProtKB-KW"/>
</dbReference>